<dbReference type="EMBL" id="BTRK01000003">
    <property type="protein sequence ID" value="GMR41254.1"/>
    <property type="molecule type" value="Genomic_DNA"/>
</dbReference>
<gene>
    <name evidence="3" type="ORF">PMAYCL1PPCAC_11449</name>
</gene>
<evidence type="ECO:0000313" key="3">
    <source>
        <dbReference type="EMBL" id="GMR41254.1"/>
    </source>
</evidence>
<feature type="domain" description="Peptidase M13 C-terminal" evidence="2">
    <location>
        <begin position="187"/>
        <end position="276"/>
    </location>
</feature>
<name>A0AAN5CFI9_9BILA</name>
<keyword evidence="4" id="KW-1185">Reference proteome</keyword>
<proteinExistence type="predicted"/>
<comment type="caution">
    <text evidence="3">The sequence shown here is derived from an EMBL/GenBank/DDBJ whole genome shotgun (WGS) entry which is preliminary data.</text>
</comment>
<evidence type="ECO:0000313" key="4">
    <source>
        <dbReference type="Proteomes" id="UP001328107"/>
    </source>
</evidence>
<evidence type="ECO:0000256" key="1">
    <source>
        <dbReference type="SAM" id="Coils"/>
    </source>
</evidence>
<dbReference type="AlphaFoldDB" id="A0AAN5CFI9"/>
<feature type="coiled-coil region" evidence="1">
    <location>
        <begin position="17"/>
        <end position="44"/>
    </location>
</feature>
<keyword evidence="1" id="KW-0175">Coiled coil</keyword>
<dbReference type="GO" id="GO:0004222">
    <property type="term" value="F:metalloendopeptidase activity"/>
    <property type="evidence" value="ECO:0007669"/>
    <property type="project" value="InterPro"/>
</dbReference>
<sequence>FYPHMINRLFVMEAMQLEGIFEKIVNAEEDLKQLKELIIKKFKDTEWLTEEDNLGLSLLPEFEDTIRDMRIFYDLDESDRDLALLRTMNSEFSREYYQARQKRTGTEALDVFIALYAARGSLSKAEDLEVTVLAERVEKSLGNNAYYTYGRNTVTILAPYLYPDPTDSMFNKVFQVFKKHFNKKKLQKSGCFNEGMECLTGHYNRTCKSFGDGTCNSGHQTYEEDGPDVEGLRINYEFFSKHYNKSELQKEVFTSGSVTVNREQAFFYLMPYEFCHTI</sequence>
<dbReference type="SUPFAM" id="SSF55486">
    <property type="entry name" value="Metalloproteases ('zincins'), catalytic domain"/>
    <property type="match status" value="1"/>
</dbReference>
<dbReference type="Gene3D" id="3.40.390.10">
    <property type="entry name" value="Collagenase (Catalytic Domain)"/>
    <property type="match status" value="1"/>
</dbReference>
<reference evidence="4" key="1">
    <citation type="submission" date="2022-10" db="EMBL/GenBank/DDBJ databases">
        <title>Genome assembly of Pristionchus species.</title>
        <authorList>
            <person name="Yoshida K."/>
            <person name="Sommer R.J."/>
        </authorList>
    </citation>
    <scope>NUCLEOTIDE SEQUENCE [LARGE SCALE GENOMIC DNA]</scope>
    <source>
        <strain evidence="4">RS5460</strain>
    </source>
</reference>
<evidence type="ECO:0000259" key="2">
    <source>
        <dbReference type="Pfam" id="PF01431"/>
    </source>
</evidence>
<feature type="non-terminal residue" evidence="3">
    <location>
        <position position="1"/>
    </location>
</feature>
<dbReference type="Pfam" id="PF01431">
    <property type="entry name" value="Peptidase_M13"/>
    <property type="match status" value="1"/>
</dbReference>
<dbReference type="InterPro" id="IPR018497">
    <property type="entry name" value="Peptidase_M13_C"/>
</dbReference>
<dbReference type="GO" id="GO:0006508">
    <property type="term" value="P:proteolysis"/>
    <property type="evidence" value="ECO:0007669"/>
    <property type="project" value="InterPro"/>
</dbReference>
<organism evidence="3 4">
    <name type="scientific">Pristionchus mayeri</name>
    <dbReference type="NCBI Taxonomy" id="1317129"/>
    <lineage>
        <taxon>Eukaryota</taxon>
        <taxon>Metazoa</taxon>
        <taxon>Ecdysozoa</taxon>
        <taxon>Nematoda</taxon>
        <taxon>Chromadorea</taxon>
        <taxon>Rhabditida</taxon>
        <taxon>Rhabditina</taxon>
        <taxon>Diplogasteromorpha</taxon>
        <taxon>Diplogasteroidea</taxon>
        <taxon>Neodiplogasteridae</taxon>
        <taxon>Pristionchus</taxon>
    </lineage>
</organism>
<dbReference type="InterPro" id="IPR024079">
    <property type="entry name" value="MetalloPept_cat_dom_sf"/>
</dbReference>
<dbReference type="Proteomes" id="UP001328107">
    <property type="component" value="Unassembled WGS sequence"/>
</dbReference>
<accession>A0AAN5CFI9</accession>
<protein>
    <recommendedName>
        <fullName evidence="2">Peptidase M13 C-terminal domain-containing protein</fullName>
    </recommendedName>
</protein>